<proteinExistence type="inferred from homology"/>
<name>A0A9Q3YPT3_9GAMM</name>
<evidence type="ECO:0000259" key="7">
    <source>
        <dbReference type="Pfam" id="PF00155"/>
    </source>
</evidence>
<dbReference type="EC" id="2.6.1.-" evidence="6"/>
<keyword evidence="5" id="KW-0663">Pyridoxal phosphate</keyword>
<gene>
    <name evidence="8" type="ORF">LL252_16875</name>
</gene>
<dbReference type="RefSeq" id="WP_228234910.1">
    <property type="nucleotide sequence ID" value="NZ_JAJGNA010000032.1"/>
</dbReference>
<dbReference type="Proteomes" id="UP001108027">
    <property type="component" value="Unassembled WGS sequence"/>
</dbReference>
<keyword evidence="9" id="KW-1185">Reference proteome</keyword>
<dbReference type="InterPro" id="IPR050596">
    <property type="entry name" value="AspAT/PAT-like"/>
</dbReference>
<dbReference type="GO" id="GO:0006520">
    <property type="term" value="P:amino acid metabolic process"/>
    <property type="evidence" value="ECO:0007669"/>
    <property type="project" value="InterPro"/>
</dbReference>
<dbReference type="PROSITE" id="PS00105">
    <property type="entry name" value="AA_TRANSFER_CLASS_1"/>
    <property type="match status" value="1"/>
</dbReference>
<evidence type="ECO:0000256" key="2">
    <source>
        <dbReference type="ARBA" id="ARBA00007441"/>
    </source>
</evidence>
<dbReference type="Pfam" id="PF00155">
    <property type="entry name" value="Aminotran_1_2"/>
    <property type="match status" value="1"/>
</dbReference>
<evidence type="ECO:0000313" key="9">
    <source>
        <dbReference type="Proteomes" id="UP001108027"/>
    </source>
</evidence>
<comment type="similarity">
    <text evidence="2 6">Belongs to the class-I pyridoxal-phosphate-dependent aminotransferase family.</text>
</comment>
<dbReference type="AlphaFoldDB" id="A0A9Q3YPT3"/>
<dbReference type="GO" id="GO:0008483">
    <property type="term" value="F:transaminase activity"/>
    <property type="evidence" value="ECO:0007669"/>
    <property type="project" value="UniProtKB-KW"/>
</dbReference>
<protein>
    <recommendedName>
        <fullName evidence="6">Aminotransferase</fullName>
        <ecNumber evidence="6">2.6.1.-</ecNumber>
    </recommendedName>
</protein>
<dbReference type="InterPro" id="IPR004838">
    <property type="entry name" value="NHTrfase_class1_PyrdxlP-BS"/>
</dbReference>
<feature type="domain" description="Aminotransferase class I/classII large" evidence="7">
    <location>
        <begin position="16"/>
        <end position="365"/>
    </location>
</feature>
<dbReference type="InterPro" id="IPR015421">
    <property type="entry name" value="PyrdxlP-dep_Trfase_major"/>
</dbReference>
<accession>A0A9Q3YPT3</accession>
<keyword evidence="3 6" id="KW-0032">Aminotransferase</keyword>
<evidence type="ECO:0000256" key="3">
    <source>
        <dbReference type="ARBA" id="ARBA00022576"/>
    </source>
</evidence>
<dbReference type="PANTHER" id="PTHR46383:SF2">
    <property type="entry name" value="AMINOTRANSFERASE"/>
    <property type="match status" value="1"/>
</dbReference>
<dbReference type="Gene3D" id="3.40.640.10">
    <property type="entry name" value="Type I PLP-dependent aspartate aminotransferase-like (Major domain)"/>
    <property type="match status" value="1"/>
</dbReference>
<sequence>MALLERAQALQAQGRDILHLEVGEPDFPCPAPIMAAAGAALERGDTRYTPAAGLPALREAIALDYRRRLGAPVTAEQVVVTPGASGALQLVMAALLNPGDEALLCDPGYPCNRQFVTLAGGVPRPLTLDPAEQFRLSGERLAAQWGERTRLAMVASPDNPTGNRLDGAELAEMARWCAGRRGTLVVDEIYQGLCYDAPADTVLRHGDEAVVINSFSKYFGMTGWRLGWLVAPRALVPAIERLAQNWFLAPATVAQHAALAAFDEETLLIAEQRRQMLERRRTLLTESLPALGLPVVGGAEGAFYLYLDVSAHTDDSFAFCQDLLEKAGVALTPGLDFGASHQPERYLRLAYTCDEARLREALRRIADYLERP</sequence>
<dbReference type="InterPro" id="IPR004839">
    <property type="entry name" value="Aminotransferase_I/II_large"/>
</dbReference>
<dbReference type="PANTHER" id="PTHR46383">
    <property type="entry name" value="ASPARTATE AMINOTRANSFERASE"/>
    <property type="match status" value="1"/>
</dbReference>
<evidence type="ECO:0000256" key="4">
    <source>
        <dbReference type="ARBA" id="ARBA00022679"/>
    </source>
</evidence>
<comment type="cofactor">
    <cofactor evidence="1 6">
        <name>pyridoxal 5'-phosphate</name>
        <dbReference type="ChEBI" id="CHEBI:597326"/>
    </cofactor>
</comment>
<dbReference type="EMBL" id="JAJGNA010000032">
    <property type="protein sequence ID" value="MCC4310246.1"/>
    <property type="molecule type" value="Genomic_DNA"/>
</dbReference>
<comment type="caution">
    <text evidence="8">The sequence shown here is derived from an EMBL/GenBank/DDBJ whole genome shotgun (WGS) entry which is preliminary data.</text>
</comment>
<dbReference type="GO" id="GO:0030170">
    <property type="term" value="F:pyridoxal phosphate binding"/>
    <property type="evidence" value="ECO:0007669"/>
    <property type="project" value="InterPro"/>
</dbReference>
<dbReference type="InterPro" id="IPR015424">
    <property type="entry name" value="PyrdxlP-dep_Trfase"/>
</dbReference>
<dbReference type="SUPFAM" id="SSF53383">
    <property type="entry name" value="PLP-dependent transferases"/>
    <property type="match status" value="1"/>
</dbReference>
<evidence type="ECO:0000313" key="8">
    <source>
        <dbReference type="EMBL" id="MCC4310246.1"/>
    </source>
</evidence>
<organism evidence="8 9">
    <name type="scientific">Alloalcanivorax marinus</name>
    <dbReference type="NCBI Taxonomy" id="1177169"/>
    <lineage>
        <taxon>Bacteria</taxon>
        <taxon>Pseudomonadati</taxon>
        <taxon>Pseudomonadota</taxon>
        <taxon>Gammaproteobacteria</taxon>
        <taxon>Oceanospirillales</taxon>
        <taxon>Alcanivoracaceae</taxon>
        <taxon>Alloalcanivorax</taxon>
    </lineage>
</organism>
<keyword evidence="4 6" id="KW-0808">Transferase</keyword>
<dbReference type="CDD" id="cd00609">
    <property type="entry name" value="AAT_like"/>
    <property type="match status" value="1"/>
</dbReference>
<evidence type="ECO:0000256" key="6">
    <source>
        <dbReference type="RuleBase" id="RU000481"/>
    </source>
</evidence>
<reference evidence="8" key="1">
    <citation type="submission" date="2021-10" db="EMBL/GenBank/DDBJ databases">
        <title>The diversity and Nitrogen Metabolism of Culturable Nitrate-Utilizing Bacteria Within the Oxygen Minimum Zone of the Changjiang (Yangtze River)Estuary.</title>
        <authorList>
            <person name="Zhang D."/>
            <person name="Zheng J."/>
            <person name="Liu S."/>
            <person name="He W."/>
        </authorList>
    </citation>
    <scope>NUCLEOTIDE SEQUENCE</scope>
    <source>
        <strain evidence="8">FXH-223</strain>
    </source>
</reference>
<evidence type="ECO:0000256" key="5">
    <source>
        <dbReference type="ARBA" id="ARBA00022898"/>
    </source>
</evidence>
<evidence type="ECO:0000256" key="1">
    <source>
        <dbReference type="ARBA" id="ARBA00001933"/>
    </source>
</evidence>